<reference evidence="2 3" key="1">
    <citation type="journal article" date="2011" name="BMC Genomics">
        <title>Comparative genome analysis and genome-guided physiological analysis of Roseobacter litoralis.</title>
        <authorList>
            <person name="Kalhoefer D."/>
            <person name="Thole S."/>
            <person name="Voget S."/>
            <person name="Lehmann R."/>
            <person name="Liesegang H."/>
            <person name="Wollher A."/>
            <person name="Daniel R."/>
            <person name="Simon M."/>
            <person name="Brinkhoff T."/>
        </authorList>
    </citation>
    <scope>NUCLEOTIDE SEQUENCE [LARGE SCALE GENOMIC DNA]</scope>
    <source>
        <strain evidence="3">ATCC 49566 / DSM 6996 / JCM 21268 / NBRC 15278 / OCh 149</strain>
    </source>
</reference>
<geneLocation type="plasmid" evidence="2 3">
    <name>pRLO149_94</name>
</geneLocation>
<dbReference type="Proteomes" id="UP000001353">
    <property type="component" value="Plasmid pRLO149_94"/>
</dbReference>
<dbReference type="KEGG" id="rli:RLO149_p940510"/>
<gene>
    <name evidence="2" type="ordered locus">RLO149_p940510</name>
</gene>
<keyword evidence="3" id="KW-1185">Reference proteome</keyword>
<evidence type="ECO:0000259" key="1">
    <source>
        <dbReference type="Pfam" id="PF02589"/>
    </source>
</evidence>
<evidence type="ECO:0000313" key="3">
    <source>
        <dbReference type="Proteomes" id="UP000001353"/>
    </source>
</evidence>
<proteinExistence type="predicted"/>
<dbReference type="InterPro" id="IPR003741">
    <property type="entry name" value="LUD_dom"/>
</dbReference>
<organism evidence="2 3">
    <name type="scientific">Roseobacter litoralis (strain ATCC 49566 / DSM 6996 / JCM 21268 / NBRC 15278 / OCh 149)</name>
    <dbReference type="NCBI Taxonomy" id="391595"/>
    <lineage>
        <taxon>Bacteria</taxon>
        <taxon>Pseudomonadati</taxon>
        <taxon>Pseudomonadota</taxon>
        <taxon>Alphaproteobacteria</taxon>
        <taxon>Rhodobacterales</taxon>
        <taxon>Roseobacteraceae</taxon>
        <taxon>Roseobacter</taxon>
    </lineage>
</organism>
<dbReference type="Gene3D" id="3.40.50.10420">
    <property type="entry name" value="NagB/RpiA/CoA transferase-like"/>
    <property type="match status" value="1"/>
</dbReference>
<dbReference type="PANTHER" id="PTHR43682">
    <property type="entry name" value="LACTATE UTILIZATION PROTEIN C"/>
    <property type="match status" value="1"/>
</dbReference>
<dbReference type="InterPro" id="IPR024185">
    <property type="entry name" value="FTHF_cligase-like_sf"/>
</dbReference>
<dbReference type="PANTHER" id="PTHR43682:SF1">
    <property type="entry name" value="LACTATE UTILIZATION PROTEIN C"/>
    <property type="match status" value="1"/>
</dbReference>
<dbReference type="EMBL" id="CP002624">
    <property type="protein sequence ID" value="AEI96396.1"/>
    <property type="molecule type" value="Genomic_DNA"/>
</dbReference>
<dbReference type="InterPro" id="IPR037171">
    <property type="entry name" value="NagB/RpiA_transferase-like"/>
</dbReference>
<dbReference type="Pfam" id="PF02589">
    <property type="entry name" value="LUD_dom"/>
    <property type="match status" value="1"/>
</dbReference>
<keyword evidence="2" id="KW-0614">Plasmid</keyword>
<dbReference type="SUPFAM" id="SSF100950">
    <property type="entry name" value="NagB/RpiA/CoA transferase-like"/>
    <property type="match status" value="1"/>
</dbReference>
<dbReference type="AlphaFoldDB" id="F7ZM59"/>
<dbReference type="RefSeq" id="WP_013984605.1">
    <property type="nucleotide sequence ID" value="NC_015741.1"/>
</dbReference>
<sequence length="214" mass="22854">MSRDSILAKIDAATEAGSKAEIDALAAELISEPDGYRAEIAPQPLDARFIEKATSETVTATVEKLSSLSDIPTAVSAYLTAKDLKPKIAVQPKGCLTNLDWSGLETVDHAQMNEPVAITFADAGIAETGSLVFFTGPDAPVLLNFLPLHHLAVVRNSTIKAYMEDIFDTFGTTRTKQGRSCNIITGTSGTADIEARNVRGAHGPRFMHILLIAD</sequence>
<name>F7ZM59_ROSLO</name>
<protein>
    <recommendedName>
        <fullName evidence="1">LUD domain-containing protein</fullName>
    </recommendedName>
</protein>
<feature type="domain" description="LUD" evidence="1">
    <location>
        <begin position="115"/>
        <end position="212"/>
    </location>
</feature>
<accession>F7ZM59</accession>
<dbReference type="OrthoDB" id="9794157at2"/>
<evidence type="ECO:0000313" key="2">
    <source>
        <dbReference type="EMBL" id="AEI96396.1"/>
    </source>
</evidence>
<dbReference type="HOGENOM" id="CLU_090664_3_0_5"/>